<evidence type="ECO:0000313" key="5">
    <source>
        <dbReference type="Proteomes" id="UP001258181"/>
    </source>
</evidence>
<dbReference type="Gene3D" id="3.30.700.10">
    <property type="entry name" value="Glycoprotein, Type 4 Pilin"/>
    <property type="match status" value="1"/>
</dbReference>
<proteinExistence type="predicted"/>
<dbReference type="InterPro" id="IPR045584">
    <property type="entry name" value="Pilin-like"/>
</dbReference>
<comment type="caution">
    <text evidence="4">The sequence shown here is derived from an EMBL/GenBank/DDBJ whole genome shotgun (WGS) entry which is preliminary data.</text>
</comment>
<dbReference type="EMBL" id="JAVDWA010000002">
    <property type="protein sequence ID" value="MDR7072716.1"/>
    <property type="molecule type" value="Genomic_DNA"/>
</dbReference>
<evidence type="ECO:0000256" key="2">
    <source>
        <dbReference type="ARBA" id="ARBA00023287"/>
    </source>
</evidence>
<dbReference type="InterPro" id="IPR012902">
    <property type="entry name" value="N_methyl_site"/>
</dbReference>
<reference evidence="4 5" key="1">
    <citation type="submission" date="2023-07" db="EMBL/GenBank/DDBJ databases">
        <title>Sorghum-associated microbial communities from plants grown in Nebraska, USA.</title>
        <authorList>
            <person name="Schachtman D."/>
        </authorList>
    </citation>
    <scope>NUCLEOTIDE SEQUENCE [LARGE SCALE GENOMIC DNA]</scope>
    <source>
        <strain evidence="4 5">BE211</strain>
    </source>
</reference>
<dbReference type="Proteomes" id="UP001258181">
    <property type="component" value="Unassembled WGS sequence"/>
</dbReference>
<accession>A0ABU1TZQ6</accession>
<protein>
    <submittedName>
        <fullName evidence="4">Competence protein ComGD</fullName>
    </submittedName>
</protein>
<comment type="subcellular location">
    <subcellularLocation>
        <location evidence="1">Cell surface</location>
    </subcellularLocation>
</comment>
<keyword evidence="5" id="KW-1185">Reference proteome</keyword>
<keyword evidence="2" id="KW-0178">Competence</keyword>
<dbReference type="RefSeq" id="WP_310258004.1">
    <property type="nucleotide sequence ID" value="NZ_JAVDWA010000002.1"/>
</dbReference>
<evidence type="ECO:0000313" key="4">
    <source>
        <dbReference type="EMBL" id="MDR7072716.1"/>
    </source>
</evidence>
<dbReference type="PIRSF" id="PIRSF021292">
    <property type="entry name" value="Competence_ComGD"/>
    <property type="match status" value="1"/>
</dbReference>
<keyword evidence="3" id="KW-0472">Membrane</keyword>
<dbReference type="InterPro" id="IPR016785">
    <property type="entry name" value="ComGD"/>
</dbReference>
<gene>
    <name evidence="4" type="ORF">J2X07_001693</name>
</gene>
<evidence type="ECO:0000256" key="1">
    <source>
        <dbReference type="ARBA" id="ARBA00004241"/>
    </source>
</evidence>
<sequence length="147" mass="17144">MKSHHDQYGFSLIEMIIVLLIISIIGTVAIPKFDAFQKNRKTEYFIAAFQKDLLHIQQRAIMDGSTYRLIINNDDHFYEIRGYKTGKPVKKSFPEFITFVNYSMSLIIQYNQFGNINRAGTLYVHSGNHTYKMVFQIGKGKFYVSKQ</sequence>
<keyword evidence="3" id="KW-0812">Transmembrane</keyword>
<feature type="transmembrane region" description="Helical" evidence="3">
    <location>
        <begin position="12"/>
        <end position="31"/>
    </location>
</feature>
<keyword evidence="3" id="KW-1133">Transmembrane helix</keyword>
<organism evidence="4 5">
    <name type="scientific">Fictibacillus barbaricus</name>
    <dbReference type="NCBI Taxonomy" id="182136"/>
    <lineage>
        <taxon>Bacteria</taxon>
        <taxon>Bacillati</taxon>
        <taxon>Bacillota</taxon>
        <taxon>Bacilli</taxon>
        <taxon>Bacillales</taxon>
        <taxon>Fictibacillaceae</taxon>
        <taxon>Fictibacillus</taxon>
    </lineage>
</organism>
<dbReference type="NCBIfam" id="NF040982">
    <property type="entry name" value="ComGD"/>
    <property type="match status" value="1"/>
</dbReference>
<name>A0ABU1TZQ6_9BACL</name>
<dbReference type="NCBIfam" id="TIGR02532">
    <property type="entry name" value="IV_pilin_GFxxxE"/>
    <property type="match status" value="1"/>
</dbReference>
<evidence type="ECO:0000256" key="3">
    <source>
        <dbReference type="SAM" id="Phobius"/>
    </source>
</evidence>
<dbReference type="SUPFAM" id="SSF54523">
    <property type="entry name" value="Pili subunits"/>
    <property type="match status" value="1"/>
</dbReference>
<dbReference type="Pfam" id="PF07963">
    <property type="entry name" value="N_methyl"/>
    <property type="match status" value="1"/>
</dbReference>